<evidence type="ECO:0000256" key="5">
    <source>
        <dbReference type="SAM" id="MobiDB-lite"/>
    </source>
</evidence>
<evidence type="ECO:0000256" key="2">
    <source>
        <dbReference type="ARBA" id="ARBA00022692"/>
    </source>
</evidence>
<dbReference type="AlphaFoldDB" id="A0A4Q7YBG2"/>
<organism evidence="8 9">
    <name type="scientific">Blastococcus saxobsidens</name>
    <dbReference type="NCBI Taxonomy" id="138336"/>
    <lineage>
        <taxon>Bacteria</taxon>
        <taxon>Bacillati</taxon>
        <taxon>Actinomycetota</taxon>
        <taxon>Actinomycetes</taxon>
        <taxon>Geodermatophilales</taxon>
        <taxon>Geodermatophilaceae</taxon>
        <taxon>Blastococcus</taxon>
    </lineage>
</organism>
<feature type="region of interest" description="Disordered" evidence="5">
    <location>
        <begin position="1"/>
        <end position="68"/>
    </location>
</feature>
<keyword evidence="3 6" id="KW-1133">Transmembrane helix</keyword>
<dbReference type="InterPro" id="IPR010445">
    <property type="entry name" value="LapA_dom"/>
</dbReference>
<evidence type="ECO:0000256" key="6">
    <source>
        <dbReference type="SAM" id="Phobius"/>
    </source>
</evidence>
<keyword evidence="2 6" id="KW-0812">Transmembrane</keyword>
<dbReference type="EMBL" id="SHKV01000001">
    <property type="protein sequence ID" value="RZU33551.1"/>
    <property type="molecule type" value="Genomic_DNA"/>
</dbReference>
<dbReference type="GO" id="GO:0005886">
    <property type="term" value="C:plasma membrane"/>
    <property type="evidence" value="ECO:0007669"/>
    <property type="project" value="InterPro"/>
</dbReference>
<gene>
    <name evidence="8" type="ORF">BKA19_3283</name>
</gene>
<keyword evidence="9" id="KW-1185">Reference proteome</keyword>
<protein>
    <submittedName>
        <fullName evidence="8">Putative integral membrane protein</fullName>
    </submittedName>
</protein>
<feature type="transmembrane region" description="Helical" evidence="6">
    <location>
        <begin position="75"/>
        <end position="93"/>
    </location>
</feature>
<dbReference type="Pfam" id="PF06305">
    <property type="entry name" value="LapA_dom"/>
    <property type="match status" value="1"/>
</dbReference>
<evidence type="ECO:0000256" key="4">
    <source>
        <dbReference type="ARBA" id="ARBA00023136"/>
    </source>
</evidence>
<evidence type="ECO:0000259" key="7">
    <source>
        <dbReference type="Pfam" id="PF06305"/>
    </source>
</evidence>
<evidence type="ECO:0000256" key="1">
    <source>
        <dbReference type="ARBA" id="ARBA00022475"/>
    </source>
</evidence>
<name>A0A4Q7YBG2_9ACTN</name>
<evidence type="ECO:0000313" key="9">
    <source>
        <dbReference type="Proteomes" id="UP000292507"/>
    </source>
</evidence>
<feature type="compositionally biased region" description="Low complexity" evidence="5">
    <location>
        <begin position="27"/>
        <end position="39"/>
    </location>
</feature>
<keyword evidence="1" id="KW-1003">Cell membrane</keyword>
<proteinExistence type="predicted"/>
<feature type="domain" description="Lipopolysaccharide assembly protein A" evidence="7">
    <location>
        <begin position="94"/>
        <end position="138"/>
    </location>
</feature>
<evidence type="ECO:0000256" key="3">
    <source>
        <dbReference type="ARBA" id="ARBA00022989"/>
    </source>
</evidence>
<evidence type="ECO:0000313" key="8">
    <source>
        <dbReference type="EMBL" id="RZU33551.1"/>
    </source>
</evidence>
<sequence>MSAPDQRPGGSPSDPLSVGLGGHRSDSPASGGPASTGPDPAGPTGPAQPDPATSKPPQQAPPRERHTGRAIGRTLALALLIFVTVLLVLFVVFNGQTVQISLVFTDVDAPLVLALLIAAVLGGLLVWLAGLVRRARRRNR</sequence>
<accession>A0A4Q7YBG2</accession>
<keyword evidence="4 6" id="KW-0472">Membrane</keyword>
<dbReference type="RefSeq" id="WP_104526913.1">
    <property type="nucleotide sequence ID" value="NZ_POQT01000002.1"/>
</dbReference>
<comment type="caution">
    <text evidence="8">The sequence shown here is derived from an EMBL/GenBank/DDBJ whole genome shotgun (WGS) entry which is preliminary data.</text>
</comment>
<feature type="transmembrane region" description="Helical" evidence="6">
    <location>
        <begin position="113"/>
        <end position="132"/>
    </location>
</feature>
<dbReference type="Proteomes" id="UP000292507">
    <property type="component" value="Unassembled WGS sequence"/>
</dbReference>
<feature type="compositionally biased region" description="Pro residues" evidence="5">
    <location>
        <begin position="40"/>
        <end position="49"/>
    </location>
</feature>
<reference evidence="8 9" key="1">
    <citation type="submission" date="2019-02" db="EMBL/GenBank/DDBJ databases">
        <title>Sequencing the genomes of 1000 actinobacteria strains.</title>
        <authorList>
            <person name="Klenk H.-P."/>
        </authorList>
    </citation>
    <scope>NUCLEOTIDE SEQUENCE [LARGE SCALE GENOMIC DNA]</scope>
    <source>
        <strain evidence="8 9">DSM 44509</strain>
    </source>
</reference>